<evidence type="ECO:0000313" key="4">
    <source>
        <dbReference type="Proteomes" id="UP000027219"/>
    </source>
</evidence>
<dbReference type="Gene3D" id="1.10.10.800">
    <property type="match status" value="1"/>
</dbReference>
<evidence type="ECO:0000313" key="3">
    <source>
        <dbReference type="EMBL" id="KDN28017.1"/>
    </source>
</evidence>
<dbReference type="OrthoDB" id="9805123at2"/>
<sequence length="311" mass="33564">MMKKALVTAIASTVFASSSYADTIVKHTTLKTDVGNLAANIYLPDDVENPPVVVVTGAWTTVKEQMPATYAEHLAEQGYAAITFDFRGWGESKDKLIELEDPQRKIADIKAVFASLDQVKGIDASKAYGLGICASSGYMLDAVLGNEDVIAAAAVAPWLHDRTIVDAIYGGADSVANLIQTGISALTSDEPQIIEGASLTNPNALMYNVPYYTEKDRGLIPEWDNAFNLGSWAGWLTYDAHATAAQQDKPVLLVASEAMAIPAGTHGYLDKAGDNVQAVWLENVSQFDFYDVEEDVQASTDAVVQFFDRKL</sequence>
<dbReference type="InterPro" id="IPR000383">
    <property type="entry name" value="Xaa-Pro-like_dom"/>
</dbReference>
<keyword evidence="3" id="KW-0378">Hydrolase</keyword>
<accession>A0A066UQ42</accession>
<feature type="chain" id="PRO_5001632354" evidence="1">
    <location>
        <begin position="22"/>
        <end position="311"/>
    </location>
</feature>
<dbReference type="InterPro" id="IPR029058">
    <property type="entry name" value="AB_hydrolase_fold"/>
</dbReference>
<dbReference type="EMBL" id="JFFR01000024">
    <property type="protein sequence ID" value="KDN28017.1"/>
    <property type="molecule type" value="Genomic_DNA"/>
</dbReference>
<comment type="caution">
    <text evidence="3">The sequence shown here is derived from an EMBL/GenBank/DDBJ whole genome shotgun (WGS) entry which is preliminary data.</text>
</comment>
<dbReference type="PANTHER" id="PTHR47751:SF1">
    <property type="entry name" value="SUPERFAMILY HYDROLASE, PUTATIVE (AFU_ORTHOLOGUE AFUA_2G16580)-RELATED"/>
    <property type="match status" value="1"/>
</dbReference>
<feature type="signal peptide" evidence="1">
    <location>
        <begin position="1"/>
        <end position="21"/>
    </location>
</feature>
<dbReference type="GO" id="GO:0016787">
    <property type="term" value="F:hydrolase activity"/>
    <property type="evidence" value="ECO:0007669"/>
    <property type="project" value="UniProtKB-KW"/>
</dbReference>
<keyword evidence="4" id="KW-1185">Reference proteome</keyword>
<protein>
    <submittedName>
        <fullName evidence="3">Dienelactone hydrolase</fullName>
    </submittedName>
</protein>
<dbReference type="Proteomes" id="UP000027219">
    <property type="component" value="Unassembled WGS sequence"/>
</dbReference>
<dbReference type="InterPro" id="IPR051411">
    <property type="entry name" value="Polyketide_trans_af380"/>
</dbReference>
<evidence type="ECO:0000256" key="1">
    <source>
        <dbReference type="SAM" id="SignalP"/>
    </source>
</evidence>
<dbReference type="RefSeq" id="WP_032551787.1">
    <property type="nucleotide sequence ID" value="NZ_JFFR01000024.1"/>
</dbReference>
<dbReference type="Gene3D" id="3.40.50.1820">
    <property type="entry name" value="alpha/beta hydrolase"/>
    <property type="match status" value="1"/>
</dbReference>
<dbReference type="Pfam" id="PF02129">
    <property type="entry name" value="Peptidase_S15"/>
    <property type="match status" value="1"/>
</dbReference>
<dbReference type="AlphaFoldDB" id="A0A066UQ42"/>
<dbReference type="SUPFAM" id="SSF53474">
    <property type="entry name" value="alpha/beta-Hydrolases"/>
    <property type="match status" value="1"/>
</dbReference>
<dbReference type="STRING" id="212667.VFDL14_24290"/>
<gene>
    <name evidence="3" type="ORF">VFDL14_24290</name>
</gene>
<keyword evidence="1" id="KW-0732">Signal</keyword>
<feature type="domain" description="Xaa-Pro dipeptidyl-peptidase-like" evidence="2">
    <location>
        <begin position="36"/>
        <end position="93"/>
    </location>
</feature>
<proteinExistence type="predicted"/>
<evidence type="ECO:0000259" key="2">
    <source>
        <dbReference type="Pfam" id="PF02129"/>
    </source>
</evidence>
<reference evidence="3 4" key="1">
    <citation type="submission" date="2014-02" db="EMBL/GenBank/DDBJ databases">
        <title>Vibrio fortis Dalian14 Genome Sequencing.</title>
        <authorList>
            <person name="Wang Y."/>
            <person name="Song L."/>
            <person name="Liu G."/>
            <person name="Ding J."/>
        </authorList>
    </citation>
    <scope>NUCLEOTIDE SEQUENCE [LARGE SCALE GENOMIC DNA]</scope>
    <source>
        <strain evidence="3 4">Dalian14</strain>
    </source>
</reference>
<name>A0A066UQ42_9VIBR</name>
<dbReference type="PANTHER" id="PTHR47751">
    <property type="entry name" value="SUPERFAMILY HYDROLASE, PUTATIVE (AFU_ORTHOLOGUE AFUA_2G16580)-RELATED"/>
    <property type="match status" value="1"/>
</dbReference>
<organism evidence="3 4">
    <name type="scientific">Vibrio fortis</name>
    <dbReference type="NCBI Taxonomy" id="212667"/>
    <lineage>
        <taxon>Bacteria</taxon>
        <taxon>Pseudomonadati</taxon>
        <taxon>Pseudomonadota</taxon>
        <taxon>Gammaproteobacteria</taxon>
        <taxon>Vibrionales</taxon>
        <taxon>Vibrionaceae</taxon>
        <taxon>Vibrio</taxon>
    </lineage>
</organism>